<dbReference type="PANTHER" id="PTHR33734">
    <property type="entry name" value="LYSM DOMAIN-CONTAINING GPI-ANCHORED PROTEIN 2"/>
    <property type="match status" value="1"/>
</dbReference>
<proteinExistence type="predicted"/>
<dbReference type="InterPro" id="IPR023346">
    <property type="entry name" value="Lysozyme-like_dom_sf"/>
</dbReference>
<dbReference type="InterPro" id="IPR008258">
    <property type="entry name" value="Transglycosylase_SLT_dom_1"/>
</dbReference>
<feature type="signal peptide" evidence="2">
    <location>
        <begin position="1"/>
        <end position="27"/>
    </location>
</feature>
<evidence type="ECO:0000313" key="4">
    <source>
        <dbReference type="EMBL" id="MDP9807113.1"/>
    </source>
</evidence>
<accession>A0ABT9NI88</accession>
<dbReference type="PROSITE" id="PS51782">
    <property type="entry name" value="LYSM"/>
    <property type="match status" value="3"/>
</dbReference>
<feature type="region of interest" description="Disordered" evidence="1">
    <location>
        <begin position="101"/>
        <end position="120"/>
    </location>
</feature>
<evidence type="ECO:0000313" key="5">
    <source>
        <dbReference type="Proteomes" id="UP001243212"/>
    </source>
</evidence>
<keyword evidence="2" id="KW-0732">Signal</keyword>
<dbReference type="CDD" id="cd00118">
    <property type="entry name" value="LysM"/>
    <property type="match status" value="3"/>
</dbReference>
<dbReference type="Gene3D" id="3.10.350.10">
    <property type="entry name" value="LysM domain"/>
    <property type="match status" value="3"/>
</dbReference>
<dbReference type="PANTHER" id="PTHR33734:SF22">
    <property type="entry name" value="MEMBRANE-BOUND LYTIC MUREIN TRANSGLYCOSYLASE D"/>
    <property type="match status" value="1"/>
</dbReference>
<name>A0ABT9NI88_9ACTO</name>
<dbReference type="InterPro" id="IPR036779">
    <property type="entry name" value="LysM_dom_sf"/>
</dbReference>
<dbReference type="Proteomes" id="UP001243212">
    <property type="component" value="Unassembled WGS sequence"/>
</dbReference>
<protein>
    <submittedName>
        <fullName evidence="4">LysM repeat protein</fullName>
    </submittedName>
</protein>
<feature type="domain" description="LysM" evidence="3">
    <location>
        <begin position="200"/>
        <end position="244"/>
    </location>
</feature>
<dbReference type="EMBL" id="JAUSQX010000001">
    <property type="protein sequence ID" value="MDP9807113.1"/>
    <property type="molecule type" value="Genomic_DNA"/>
</dbReference>
<feature type="region of interest" description="Disordered" evidence="1">
    <location>
        <begin position="170"/>
        <end position="200"/>
    </location>
</feature>
<dbReference type="SUPFAM" id="SSF53955">
    <property type="entry name" value="Lysozyme-like"/>
    <property type="match status" value="1"/>
</dbReference>
<keyword evidence="5" id="KW-1185">Reference proteome</keyword>
<organism evidence="4 5">
    <name type="scientific">Trueperella bonasi</name>
    <dbReference type="NCBI Taxonomy" id="312286"/>
    <lineage>
        <taxon>Bacteria</taxon>
        <taxon>Bacillati</taxon>
        <taxon>Actinomycetota</taxon>
        <taxon>Actinomycetes</taxon>
        <taxon>Actinomycetales</taxon>
        <taxon>Actinomycetaceae</taxon>
        <taxon>Trueperella</taxon>
    </lineage>
</organism>
<dbReference type="Gene3D" id="1.10.530.10">
    <property type="match status" value="1"/>
</dbReference>
<dbReference type="SUPFAM" id="SSF54106">
    <property type="entry name" value="LysM domain"/>
    <property type="match status" value="3"/>
</dbReference>
<dbReference type="Pfam" id="PF01464">
    <property type="entry name" value="SLT"/>
    <property type="match status" value="1"/>
</dbReference>
<gene>
    <name evidence="4" type="ORF">J2S70_001695</name>
</gene>
<feature type="chain" id="PRO_5045684382" evidence="2">
    <location>
        <begin position="28"/>
        <end position="423"/>
    </location>
</feature>
<feature type="domain" description="LysM" evidence="3">
    <location>
        <begin position="120"/>
        <end position="164"/>
    </location>
</feature>
<comment type="caution">
    <text evidence="4">The sequence shown here is derived from an EMBL/GenBank/DDBJ whole genome shotgun (WGS) entry which is preliminary data.</text>
</comment>
<sequence>MATWLKRSGATLAAATAASIFVPTASAAQTTQHANPKTPVFTSQLMNYQVKAGDTLSSIAIRTGTTVDALARENNLRNPNLIFPGQKLRIPSPVQASMAKKPAQAPVTTPTQAAPTTSSTTYTVKAGDTLGKIARQHNTTVAKLASDNKIANPNLIHVGQKLTIGTAQADTPAQAAKPAKPAQSAPAAAPKQAAPTTSSTTYTVKAGDTLGKIARQHNTTVAKLASDNKISNPNRIRVGQRLSIGAAATSAAQSPSVTSTKPQLVKNNFPGYTYPDETVAAANENKHALLNAGIPSRAQTQQSIIQVANQMGVDPKLALAHAYVESGFDATAVSPANAIGTMQVIPSSGVWASQLVGRDLNLLDPYDNIVAGVAIIRQLQASASSFDEGIAGYYQGLAGVRKYGMRSDTVTYVAKVKSAMNRF</sequence>
<dbReference type="SMART" id="SM00257">
    <property type="entry name" value="LysM"/>
    <property type="match status" value="3"/>
</dbReference>
<evidence type="ECO:0000256" key="1">
    <source>
        <dbReference type="SAM" id="MobiDB-lite"/>
    </source>
</evidence>
<evidence type="ECO:0000256" key="2">
    <source>
        <dbReference type="SAM" id="SignalP"/>
    </source>
</evidence>
<evidence type="ECO:0000259" key="3">
    <source>
        <dbReference type="PROSITE" id="PS51782"/>
    </source>
</evidence>
<dbReference type="RefSeq" id="WP_307683286.1">
    <property type="nucleotide sequence ID" value="NZ_JAUSQX010000001.1"/>
</dbReference>
<dbReference type="CDD" id="cd00254">
    <property type="entry name" value="LT-like"/>
    <property type="match status" value="1"/>
</dbReference>
<reference evidence="4 5" key="1">
    <citation type="submission" date="2023-07" db="EMBL/GenBank/DDBJ databases">
        <title>Sequencing the genomes of 1000 actinobacteria strains.</title>
        <authorList>
            <person name="Klenk H.-P."/>
        </authorList>
    </citation>
    <scope>NUCLEOTIDE SEQUENCE [LARGE SCALE GENOMIC DNA]</scope>
    <source>
        <strain evidence="4 5">DSM 17163</strain>
    </source>
</reference>
<feature type="domain" description="LysM" evidence="3">
    <location>
        <begin position="46"/>
        <end position="90"/>
    </location>
</feature>
<dbReference type="InterPro" id="IPR018392">
    <property type="entry name" value="LysM"/>
</dbReference>
<dbReference type="Pfam" id="PF01476">
    <property type="entry name" value="LysM"/>
    <property type="match status" value="3"/>
</dbReference>